<evidence type="ECO:0000313" key="3">
    <source>
        <dbReference type="EMBL" id="MCR2805041.1"/>
    </source>
</evidence>
<dbReference type="RefSeq" id="WP_257446785.1">
    <property type="nucleotide sequence ID" value="NZ_JANIPJ010000009.1"/>
</dbReference>
<name>A0A9X2S9E2_9BACL</name>
<dbReference type="Proteomes" id="UP001141950">
    <property type="component" value="Unassembled WGS sequence"/>
</dbReference>
<feature type="region of interest" description="Disordered" evidence="1">
    <location>
        <begin position="46"/>
        <end position="90"/>
    </location>
</feature>
<dbReference type="AlphaFoldDB" id="A0A9X2S9E2"/>
<feature type="compositionally biased region" description="Low complexity" evidence="1">
    <location>
        <begin position="72"/>
        <end position="90"/>
    </location>
</feature>
<keyword evidence="2" id="KW-0812">Transmembrane</keyword>
<dbReference type="EMBL" id="JANIPJ010000009">
    <property type="protein sequence ID" value="MCR2805041.1"/>
    <property type="molecule type" value="Genomic_DNA"/>
</dbReference>
<evidence type="ECO:0000256" key="2">
    <source>
        <dbReference type="SAM" id="Phobius"/>
    </source>
</evidence>
<reference evidence="3" key="1">
    <citation type="submission" date="2022-08" db="EMBL/GenBank/DDBJ databases">
        <title>The genomic sequence of strain Paenibacillus sp. SCIV0701.</title>
        <authorList>
            <person name="Zhao H."/>
        </authorList>
    </citation>
    <scope>NUCLEOTIDE SEQUENCE</scope>
    <source>
        <strain evidence="3">SCIV0701</strain>
    </source>
</reference>
<comment type="caution">
    <text evidence="3">The sequence shown here is derived from an EMBL/GenBank/DDBJ whole genome shotgun (WGS) entry which is preliminary data.</text>
</comment>
<evidence type="ECO:0000256" key="1">
    <source>
        <dbReference type="SAM" id="MobiDB-lite"/>
    </source>
</evidence>
<keyword evidence="2" id="KW-0472">Membrane</keyword>
<sequence length="185" mass="19301">MSNRRTFLLGLGSGIIIGALLLQLFIMGETSQDRLNEISEELQNEPLETGIATDPPDQTATDVPQEEAPGNTPEQTPVPATTAPEAASPSAGAAVTASAVSSANGNLRLIHIVHGTTLEQAAAKFSESGIIEDAGAFIAEMQKQNLLVRAGYYVLAKDSGIEAAIKAVTSKPYSQGEAEQIIANQ</sequence>
<keyword evidence="4" id="KW-1185">Reference proteome</keyword>
<proteinExistence type="predicted"/>
<accession>A0A9X2S9E2</accession>
<feature type="transmembrane region" description="Helical" evidence="2">
    <location>
        <begin position="7"/>
        <end position="26"/>
    </location>
</feature>
<evidence type="ECO:0000313" key="4">
    <source>
        <dbReference type="Proteomes" id="UP001141950"/>
    </source>
</evidence>
<gene>
    <name evidence="3" type="ORF">NQZ67_14240</name>
</gene>
<keyword evidence="2" id="KW-1133">Transmembrane helix</keyword>
<protein>
    <submittedName>
        <fullName evidence="3">Uncharacterized protein</fullName>
    </submittedName>
</protein>
<organism evidence="3 4">
    <name type="scientific">Paenibacillus soyae</name>
    <dbReference type="NCBI Taxonomy" id="2969249"/>
    <lineage>
        <taxon>Bacteria</taxon>
        <taxon>Bacillati</taxon>
        <taxon>Bacillota</taxon>
        <taxon>Bacilli</taxon>
        <taxon>Bacillales</taxon>
        <taxon>Paenibacillaceae</taxon>
        <taxon>Paenibacillus</taxon>
    </lineage>
</organism>